<dbReference type="InterPro" id="IPR006043">
    <property type="entry name" value="NCS2"/>
</dbReference>
<keyword evidence="3 7" id="KW-0812">Transmembrane</keyword>
<evidence type="ECO:0000256" key="1">
    <source>
        <dbReference type="ARBA" id="ARBA00004141"/>
    </source>
</evidence>
<feature type="compositionally biased region" description="Basic and acidic residues" evidence="6">
    <location>
        <begin position="115"/>
        <end position="139"/>
    </location>
</feature>
<dbReference type="eggNOG" id="KOG1292">
    <property type="taxonomic scope" value="Eukaryota"/>
</dbReference>
<feature type="transmembrane region" description="Helical" evidence="7">
    <location>
        <begin position="253"/>
        <end position="275"/>
    </location>
</feature>
<feature type="transmembrane region" description="Helical" evidence="7">
    <location>
        <begin position="313"/>
        <end position="331"/>
    </location>
</feature>
<dbReference type="AlphaFoldDB" id="A0A1S2YTK6"/>
<name>A0A1S2YTK6_CICAR</name>
<protein>
    <submittedName>
        <fullName evidence="9">Nucleobase-ascorbate transporter 11</fullName>
    </submittedName>
</protein>
<dbReference type="Pfam" id="PF00860">
    <property type="entry name" value="Xan_ur_permease"/>
    <property type="match status" value="1"/>
</dbReference>
<organism evidence="8 9">
    <name type="scientific">Cicer arietinum</name>
    <name type="common">Chickpea</name>
    <name type="synonym">Garbanzo</name>
    <dbReference type="NCBI Taxonomy" id="3827"/>
    <lineage>
        <taxon>Eukaryota</taxon>
        <taxon>Viridiplantae</taxon>
        <taxon>Streptophyta</taxon>
        <taxon>Embryophyta</taxon>
        <taxon>Tracheophyta</taxon>
        <taxon>Spermatophyta</taxon>
        <taxon>Magnoliopsida</taxon>
        <taxon>eudicotyledons</taxon>
        <taxon>Gunneridae</taxon>
        <taxon>Pentapetalae</taxon>
        <taxon>rosids</taxon>
        <taxon>fabids</taxon>
        <taxon>Fabales</taxon>
        <taxon>Fabaceae</taxon>
        <taxon>Papilionoideae</taxon>
        <taxon>50 kb inversion clade</taxon>
        <taxon>NPAAA clade</taxon>
        <taxon>Hologalegina</taxon>
        <taxon>IRL clade</taxon>
        <taxon>Cicereae</taxon>
        <taxon>Cicer</taxon>
    </lineage>
</organism>
<feature type="transmembrane region" description="Helical" evidence="7">
    <location>
        <begin position="596"/>
        <end position="617"/>
    </location>
</feature>
<evidence type="ECO:0000256" key="6">
    <source>
        <dbReference type="SAM" id="MobiDB-lite"/>
    </source>
</evidence>
<evidence type="ECO:0000313" key="8">
    <source>
        <dbReference type="Proteomes" id="UP000087171"/>
    </source>
</evidence>
<gene>
    <name evidence="9" type="primary">LOC101500157</name>
</gene>
<dbReference type="Proteomes" id="UP000087171">
    <property type="component" value="Chromosome Ca7"/>
</dbReference>
<dbReference type="PANTHER" id="PTHR11119">
    <property type="entry name" value="XANTHINE-URACIL / VITAMIN C PERMEASE FAMILY MEMBER"/>
    <property type="match status" value="1"/>
</dbReference>
<dbReference type="GeneID" id="101500157"/>
<feature type="transmembrane region" description="Helical" evidence="7">
    <location>
        <begin position="410"/>
        <end position="428"/>
    </location>
</feature>
<dbReference type="GO" id="GO:0022857">
    <property type="term" value="F:transmembrane transporter activity"/>
    <property type="evidence" value="ECO:0007669"/>
    <property type="project" value="InterPro"/>
</dbReference>
<feature type="transmembrane region" description="Helical" evidence="7">
    <location>
        <begin position="287"/>
        <end position="307"/>
    </location>
</feature>
<accession>A0A1S2YTK6</accession>
<feature type="transmembrane region" description="Helical" evidence="7">
    <location>
        <begin position="654"/>
        <end position="672"/>
    </location>
</feature>
<feature type="region of interest" description="Disordered" evidence="6">
    <location>
        <begin position="1"/>
        <end position="45"/>
    </location>
</feature>
<evidence type="ECO:0000256" key="5">
    <source>
        <dbReference type="ARBA" id="ARBA00023136"/>
    </source>
</evidence>
<evidence type="ECO:0000313" key="9">
    <source>
        <dbReference type="RefSeq" id="XP_004509704.1"/>
    </source>
</evidence>
<comment type="similarity">
    <text evidence="2">Belongs to the nucleobase:cation symporter-2 (NCS2) (TC 2.A.40) family.</text>
</comment>
<proteinExistence type="inferred from homology"/>
<dbReference type="GO" id="GO:0016020">
    <property type="term" value="C:membrane"/>
    <property type="evidence" value="ECO:0007669"/>
    <property type="project" value="UniProtKB-SubCell"/>
</dbReference>
<evidence type="ECO:0000256" key="3">
    <source>
        <dbReference type="ARBA" id="ARBA00022692"/>
    </source>
</evidence>
<keyword evidence="5 7" id="KW-0472">Membrane</keyword>
<sequence length="777" mass="84891">METGSSSEIVDKGKVMRGVNSKGKKQYSNGIKIEPFVPRSKHHNPKELRTWAKKTGFVSDYSGEAGTSASEKFDSVGFDVEKSSVVVVDDDDDQREGGSSPKIEIDPVLGVARPNMDDEIKPDYDSKHGARRGEKDKFLRSNYGLNETIGNQNQRKKNGVEPVLGYGDKKIGLRRNDDTNGIMNLIRDGNGHALGVSSAVAPMPEKKKEDESVTEGDVKVNLYAEDEEHAHREFQGQSQMKYGLTENPSVVLLIYYGLQHYLSLVGSLVLIPLVMVPTMGGTDKDTASVISTMLFLSGVATILHLYFGTRLPLVQGSSFVYLAPALVIINAEEFRNLTHHKFRHIMRELQGAIIVGSIFQCILGFSGLMSLLLRIINPIVVAPTVAAVGLAFFSYGFPQAGTCMEISIPQIVLVLIFTLHLRGISIFGHHLFRIYAVPLSVTIIWIYASFLTAGGAYKYKGCDPNIPSSNILIDSCKNHAYTMKHCRTDVSTALSTSAWLRVPYPLQWGFPIFHFRTCIIMVIVSLVASVDSIGTYHSASLRINLRPPIPGVVSRGIALEGLCSILAGLWGSGTGSTTLIENVHTIDITKVASRRVVELGAAFMILFSFMGKVGALLASIPQALAASVLCFMWALITALGLSTLQYGQSGSFRNITIVGLSLFLGLSIPSYFQQYQPQSTLILPSYLVPYAAASSGPFHSGIKQLDFAINGLMSLNMVVTLLVAFILDKTVPGSSQERGVYLWMQPQDIANDPSLASQYSLPRKVARCFCWAKWLGV</sequence>
<dbReference type="OrthoDB" id="1641903at2759"/>
<feature type="transmembrane region" description="Helical" evidence="7">
    <location>
        <begin position="379"/>
        <end position="398"/>
    </location>
</feature>
<dbReference type="PaxDb" id="3827-XP_004509704.1"/>
<dbReference type="STRING" id="3827.A0A1S2YTK6"/>
<comment type="subcellular location">
    <subcellularLocation>
        <location evidence="1">Membrane</location>
        <topology evidence="1">Multi-pass membrane protein</topology>
    </subcellularLocation>
</comment>
<reference evidence="8" key="1">
    <citation type="journal article" date="2013" name="Nat. Biotechnol.">
        <title>Draft genome sequence of chickpea (Cicer arietinum) provides a resource for trait improvement.</title>
        <authorList>
            <person name="Varshney R.K."/>
            <person name="Song C."/>
            <person name="Saxena R.K."/>
            <person name="Azam S."/>
            <person name="Yu S."/>
            <person name="Sharpe A.G."/>
            <person name="Cannon S."/>
            <person name="Baek J."/>
            <person name="Rosen B.D."/>
            <person name="Tar'an B."/>
            <person name="Millan T."/>
            <person name="Zhang X."/>
            <person name="Ramsay L.D."/>
            <person name="Iwata A."/>
            <person name="Wang Y."/>
            <person name="Nelson W."/>
            <person name="Farmer A.D."/>
            <person name="Gaur P.M."/>
            <person name="Soderlund C."/>
            <person name="Penmetsa R.V."/>
            <person name="Xu C."/>
            <person name="Bharti A.K."/>
            <person name="He W."/>
            <person name="Winter P."/>
            <person name="Zhao S."/>
            <person name="Hane J.K."/>
            <person name="Carrasquilla-Garcia N."/>
            <person name="Condie J.A."/>
            <person name="Upadhyaya H.D."/>
            <person name="Luo M.C."/>
            <person name="Thudi M."/>
            <person name="Gowda C.L."/>
            <person name="Singh N.P."/>
            <person name="Lichtenzveig J."/>
            <person name="Gali K.K."/>
            <person name="Rubio J."/>
            <person name="Nadarajan N."/>
            <person name="Dolezel J."/>
            <person name="Bansal K.C."/>
            <person name="Xu X."/>
            <person name="Edwards D."/>
            <person name="Zhang G."/>
            <person name="Kahl G."/>
            <person name="Gil J."/>
            <person name="Singh K.B."/>
            <person name="Datta S.K."/>
            <person name="Jackson S.A."/>
            <person name="Wang J."/>
            <person name="Cook D.R."/>
        </authorList>
    </citation>
    <scope>NUCLEOTIDE SEQUENCE [LARGE SCALE GENOMIC DNA]</scope>
    <source>
        <strain evidence="8">cv. CDC Frontier</strain>
    </source>
</reference>
<evidence type="ECO:0000256" key="7">
    <source>
        <dbReference type="SAM" id="Phobius"/>
    </source>
</evidence>
<feature type="transmembrane region" description="Helical" evidence="7">
    <location>
        <begin position="352"/>
        <end position="373"/>
    </location>
</feature>
<feature type="transmembrane region" description="Helical" evidence="7">
    <location>
        <begin position="707"/>
        <end position="727"/>
    </location>
</feature>
<evidence type="ECO:0000256" key="2">
    <source>
        <dbReference type="ARBA" id="ARBA00008821"/>
    </source>
</evidence>
<feature type="transmembrane region" description="Helical" evidence="7">
    <location>
        <begin position="623"/>
        <end position="642"/>
    </location>
</feature>
<keyword evidence="8" id="KW-1185">Reference proteome</keyword>
<reference evidence="9" key="2">
    <citation type="submission" date="2025-08" db="UniProtKB">
        <authorList>
            <consortium name="RefSeq"/>
        </authorList>
    </citation>
    <scope>IDENTIFICATION</scope>
    <source>
        <tissue evidence="9">Etiolated seedlings</tissue>
    </source>
</reference>
<dbReference type="KEGG" id="cam:101500157"/>
<feature type="transmembrane region" description="Helical" evidence="7">
    <location>
        <begin position="434"/>
        <end position="457"/>
    </location>
</feature>
<feature type="region of interest" description="Disordered" evidence="6">
    <location>
        <begin position="113"/>
        <end position="139"/>
    </location>
</feature>
<keyword evidence="4 7" id="KW-1133">Transmembrane helix</keyword>
<evidence type="ECO:0000256" key="4">
    <source>
        <dbReference type="ARBA" id="ARBA00022989"/>
    </source>
</evidence>
<dbReference type="RefSeq" id="XP_004509704.1">
    <property type="nucleotide sequence ID" value="XM_004509647.3"/>
</dbReference>